<dbReference type="VEuPathDB" id="FungiDB:H310_09822"/>
<comment type="caution">
    <text evidence="3">The sequence shown here is derived from an EMBL/GenBank/DDBJ whole genome shotgun (WGS) entry which is preliminary data.</text>
</comment>
<proteinExistence type="predicted"/>
<organism evidence="3 4">
    <name type="scientific">Aphanomyces invadans</name>
    <dbReference type="NCBI Taxonomy" id="157072"/>
    <lineage>
        <taxon>Eukaryota</taxon>
        <taxon>Sar</taxon>
        <taxon>Stramenopiles</taxon>
        <taxon>Oomycota</taxon>
        <taxon>Saprolegniomycetes</taxon>
        <taxon>Saprolegniales</taxon>
        <taxon>Verrucalvaceae</taxon>
        <taxon>Aphanomyces</taxon>
    </lineage>
</organism>
<protein>
    <recommendedName>
        <fullName evidence="2">FH2 domain-containing protein</fullName>
    </recommendedName>
</protein>
<dbReference type="InterPro" id="IPR042201">
    <property type="entry name" value="FH2_Formin_sf"/>
</dbReference>
<sequence>RSPLSWITLQRRSLYWTPLADAAVEGSIWLNLDETKLGLDYTLLDKEFGQDKKANDPAVTSSTKSGSGNGTTLAKPKTVHLVDSKRQQNCSIALSRFRMAPKDIKAAIVALDDKLLTLERYRCFVDRTLGYEGDVAVLGETEKFFLAISDLPRLSNRLKAMEATLTFGQRYDDVKGKLKLLEQAYVDLKGSTKLLSLLEVVLAVGNYLNRGTSRGGAYGFKLDILPKLTQARPAALNGPQVLTSRTYRTYKRVAIENSVLKDKQSKLEGKAKHDESKRDLFQQFTDSLEGDASDIVANYRSRHHKGADGGGGVGGLLRKDLSRRRLSSTAGPATS</sequence>
<name>A0A418APZ6_9STRA</name>
<feature type="compositionally biased region" description="Low complexity" evidence="1">
    <location>
        <begin position="60"/>
        <end position="72"/>
    </location>
</feature>
<reference evidence="3 4" key="1">
    <citation type="submission" date="2018-08" db="EMBL/GenBank/DDBJ databases">
        <title>Aphanomyces genome sequencing and annotation.</title>
        <authorList>
            <person name="Minardi D."/>
            <person name="Oidtmann B."/>
            <person name="Van Der Giezen M."/>
            <person name="Studholme D.J."/>
        </authorList>
    </citation>
    <scope>NUCLEOTIDE SEQUENCE [LARGE SCALE GENOMIC DNA]</scope>
    <source>
        <strain evidence="3 4">NJM0002</strain>
    </source>
</reference>
<evidence type="ECO:0000256" key="1">
    <source>
        <dbReference type="SAM" id="MobiDB-lite"/>
    </source>
</evidence>
<accession>A0A418APZ6</accession>
<dbReference type="EMBL" id="QUSY01000830">
    <property type="protein sequence ID" value="RHY27144.1"/>
    <property type="molecule type" value="Genomic_DNA"/>
</dbReference>
<dbReference type="Gene3D" id="1.20.58.2220">
    <property type="entry name" value="Formin, FH2 domain"/>
    <property type="match status" value="1"/>
</dbReference>
<dbReference type="AlphaFoldDB" id="A0A418APZ6"/>
<evidence type="ECO:0000313" key="4">
    <source>
        <dbReference type="Proteomes" id="UP000285060"/>
    </source>
</evidence>
<dbReference type="SMART" id="SM00498">
    <property type="entry name" value="FH2"/>
    <property type="match status" value="1"/>
</dbReference>
<dbReference type="PROSITE" id="PS51444">
    <property type="entry name" value="FH2"/>
    <property type="match status" value="1"/>
</dbReference>
<evidence type="ECO:0000313" key="3">
    <source>
        <dbReference type="EMBL" id="RHY27144.1"/>
    </source>
</evidence>
<feature type="domain" description="FH2" evidence="2">
    <location>
        <begin position="1"/>
        <end position="335"/>
    </location>
</feature>
<dbReference type="PANTHER" id="PTHR45725">
    <property type="entry name" value="FORMIN HOMOLOGY 2 FAMILY MEMBER"/>
    <property type="match status" value="1"/>
</dbReference>
<dbReference type="Proteomes" id="UP000285060">
    <property type="component" value="Unassembled WGS sequence"/>
</dbReference>
<keyword evidence="4" id="KW-1185">Reference proteome</keyword>
<dbReference type="InterPro" id="IPR015425">
    <property type="entry name" value="FH2_Formin"/>
</dbReference>
<feature type="non-terminal residue" evidence="3">
    <location>
        <position position="1"/>
    </location>
</feature>
<gene>
    <name evidence="3" type="ORF">DYB32_007549</name>
</gene>
<evidence type="ECO:0000259" key="2">
    <source>
        <dbReference type="PROSITE" id="PS51444"/>
    </source>
</evidence>
<dbReference type="Pfam" id="PF02181">
    <property type="entry name" value="FH2"/>
    <property type="match status" value="1"/>
</dbReference>
<dbReference type="InterPro" id="IPR051425">
    <property type="entry name" value="Formin_Homology"/>
</dbReference>
<dbReference type="SUPFAM" id="SSF101447">
    <property type="entry name" value="Formin homology 2 domain (FH2 domain)"/>
    <property type="match status" value="1"/>
</dbReference>
<dbReference type="PANTHER" id="PTHR45725:SF1">
    <property type="entry name" value="DISHEVELLED ASSOCIATED ACTIVATOR OF MORPHOGENESIS, ISOFORM D"/>
    <property type="match status" value="1"/>
</dbReference>
<feature type="region of interest" description="Disordered" evidence="1">
    <location>
        <begin position="52"/>
        <end position="73"/>
    </location>
</feature>
<feature type="region of interest" description="Disordered" evidence="1">
    <location>
        <begin position="302"/>
        <end position="335"/>
    </location>
</feature>